<protein>
    <submittedName>
        <fullName evidence="7">FAD-dependent oxidoreductase</fullName>
    </submittedName>
</protein>
<proteinExistence type="inferred from homology"/>
<dbReference type="GO" id="GO:0005737">
    <property type="term" value="C:cytoplasm"/>
    <property type="evidence" value="ECO:0007669"/>
    <property type="project" value="TreeGrafter"/>
</dbReference>
<dbReference type="AlphaFoldDB" id="A0A7X9FUM6"/>
<dbReference type="EMBL" id="JAAZON010000618">
    <property type="protein sequence ID" value="NMC64188.1"/>
    <property type="molecule type" value="Genomic_DNA"/>
</dbReference>
<evidence type="ECO:0000256" key="1">
    <source>
        <dbReference type="ARBA" id="ARBA00001974"/>
    </source>
</evidence>
<dbReference type="SUPFAM" id="SSF51905">
    <property type="entry name" value="FAD/NAD(P)-binding domain"/>
    <property type="match status" value="1"/>
</dbReference>
<dbReference type="PANTHER" id="PTHR43104">
    <property type="entry name" value="L-2-HYDROXYGLUTARATE DEHYDROGENASE, MITOCHONDRIAL"/>
    <property type="match status" value="1"/>
</dbReference>
<evidence type="ECO:0000256" key="2">
    <source>
        <dbReference type="ARBA" id="ARBA00022630"/>
    </source>
</evidence>
<comment type="cofactor">
    <cofactor evidence="1">
        <name>FAD</name>
        <dbReference type="ChEBI" id="CHEBI:57692"/>
    </cofactor>
</comment>
<evidence type="ECO:0000259" key="6">
    <source>
        <dbReference type="Pfam" id="PF01266"/>
    </source>
</evidence>
<sequence length="377" mass="42102">SLKKRFADAKVAVIEKEAEPAAHASGRNSGVLHAGFYYTEDSLKAKFSVAGNRILKSYCKEKGLPINESGKLVVAMNETELATLCELERRGIKNGANVRLISKEEAEEIDPNVATFSKALYSPDTATIDPQAICIKLKEDLKRLGVVFFFSCRYLGYKEKTITTTQGEIGCGKLVNAAGLYADSIAHGLGFGEAYTIIPFKGLYLKYEKNTTDIRTNIYPVPNLKNPFLGVHFTITVDGHIKIGPTAIPCFWREQYDRSSRFRVDEMAEILFWEARLFFSNSFGFRSLAFEEMRKYSRSYLISLAAQLVKSLDPNGFGRFTKPGIRAQLLNKKNSSLVQDFVVEADDQSVHILNAVSPAFTCCFPFADYVVDKYVSC</sequence>
<evidence type="ECO:0000256" key="3">
    <source>
        <dbReference type="ARBA" id="ARBA00022827"/>
    </source>
</evidence>
<dbReference type="Gene3D" id="3.30.9.10">
    <property type="entry name" value="D-Amino Acid Oxidase, subunit A, domain 2"/>
    <property type="match status" value="1"/>
</dbReference>
<dbReference type="Proteomes" id="UP000524246">
    <property type="component" value="Unassembled WGS sequence"/>
</dbReference>
<dbReference type="Pfam" id="PF01266">
    <property type="entry name" value="DAO"/>
    <property type="match status" value="1"/>
</dbReference>
<comment type="similarity">
    <text evidence="5">Belongs to the L2HGDH family.</text>
</comment>
<feature type="non-terminal residue" evidence="7">
    <location>
        <position position="1"/>
    </location>
</feature>
<keyword evidence="4" id="KW-0560">Oxidoreductase</keyword>
<gene>
    <name evidence="7" type="ORF">GYA55_13570</name>
</gene>
<organism evidence="7 8">
    <name type="scientific">SAR324 cluster bacterium</name>
    <dbReference type="NCBI Taxonomy" id="2024889"/>
    <lineage>
        <taxon>Bacteria</taxon>
        <taxon>Deltaproteobacteria</taxon>
        <taxon>SAR324 cluster</taxon>
    </lineage>
</organism>
<evidence type="ECO:0000313" key="7">
    <source>
        <dbReference type="EMBL" id="NMC64188.1"/>
    </source>
</evidence>
<evidence type="ECO:0000256" key="5">
    <source>
        <dbReference type="ARBA" id="ARBA00037941"/>
    </source>
</evidence>
<dbReference type="GO" id="GO:0047545">
    <property type="term" value="F:(S)-2-hydroxyglutarate dehydrogenase activity"/>
    <property type="evidence" value="ECO:0007669"/>
    <property type="project" value="TreeGrafter"/>
</dbReference>
<accession>A0A7X9FUM6</accession>
<feature type="domain" description="FAD dependent oxidoreductase" evidence="6">
    <location>
        <begin position="8"/>
        <end position="271"/>
    </location>
</feature>
<dbReference type="PANTHER" id="PTHR43104:SF2">
    <property type="entry name" value="L-2-HYDROXYGLUTARATE DEHYDROGENASE, MITOCHONDRIAL"/>
    <property type="match status" value="1"/>
</dbReference>
<dbReference type="Gene3D" id="3.50.50.60">
    <property type="entry name" value="FAD/NAD(P)-binding domain"/>
    <property type="match status" value="1"/>
</dbReference>
<comment type="caution">
    <text evidence="7">The sequence shown here is derived from an EMBL/GenBank/DDBJ whole genome shotgun (WGS) entry which is preliminary data.</text>
</comment>
<dbReference type="InterPro" id="IPR006076">
    <property type="entry name" value="FAD-dep_OxRdtase"/>
</dbReference>
<evidence type="ECO:0000313" key="8">
    <source>
        <dbReference type="Proteomes" id="UP000524246"/>
    </source>
</evidence>
<keyword evidence="3" id="KW-0274">FAD</keyword>
<reference evidence="7 8" key="1">
    <citation type="journal article" date="2020" name="Biotechnol. Biofuels">
        <title>New insights from the biogas microbiome by comprehensive genome-resolved metagenomics of nearly 1600 species originating from multiple anaerobic digesters.</title>
        <authorList>
            <person name="Campanaro S."/>
            <person name="Treu L."/>
            <person name="Rodriguez-R L.M."/>
            <person name="Kovalovszki A."/>
            <person name="Ziels R.M."/>
            <person name="Maus I."/>
            <person name="Zhu X."/>
            <person name="Kougias P.G."/>
            <person name="Basile A."/>
            <person name="Luo G."/>
            <person name="Schluter A."/>
            <person name="Konstantinidis K.T."/>
            <person name="Angelidaki I."/>
        </authorList>
    </citation>
    <scope>NUCLEOTIDE SEQUENCE [LARGE SCALE GENOMIC DNA]</scope>
    <source>
        <strain evidence="7">AS27yjCOA_65</strain>
    </source>
</reference>
<dbReference type="InterPro" id="IPR036188">
    <property type="entry name" value="FAD/NAD-bd_sf"/>
</dbReference>
<evidence type="ECO:0000256" key="4">
    <source>
        <dbReference type="ARBA" id="ARBA00023002"/>
    </source>
</evidence>
<keyword evidence="2" id="KW-0285">Flavoprotein</keyword>
<name>A0A7X9FUM6_9DELT</name>